<feature type="compositionally biased region" description="Polar residues" evidence="6">
    <location>
        <begin position="27"/>
        <end position="36"/>
    </location>
</feature>
<dbReference type="PANTHER" id="PTHR22776">
    <property type="entry name" value="MARVEL-CONTAINING POTENTIAL LIPID RAFT-ASSOCIATED PROTEIN"/>
    <property type="match status" value="1"/>
</dbReference>
<reference evidence="10" key="1">
    <citation type="submission" date="2025-08" db="UniProtKB">
        <authorList>
            <consortium name="RefSeq"/>
        </authorList>
    </citation>
    <scope>IDENTIFICATION</scope>
    <source>
        <tissue evidence="10">Sperm</tissue>
    </source>
</reference>
<feature type="transmembrane region" description="Helical" evidence="7">
    <location>
        <begin position="166"/>
        <end position="189"/>
    </location>
</feature>
<dbReference type="InterPro" id="IPR050578">
    <property type="entry name" value="MARVEL-CKLF_proteins"/>
</dbReference>
<evidence type="ECO:0000313" key="10">
    <source>
        <dbReference type="RefSeq" id="XP_032826806.1"/>
    </source>
</evidence>
<evidence type="ECO:0000256" key="1">
    <source>
        <dbReference type="ARBA" id="ARBA00004141"/>
    </source>
</evidence>
<dbReference type="PROSITE" id="PS51225">
    <property type="entry name" value="MARVEL"/>
    <property type="match status" value="1"/>
</dbReference>
<feature type="transmembrane region" description="Helical" evidence="7">
    <location>
        <begin position="133"/>
        <end position="154"/>
    </location>
</feature>
<dbReference type="PANTHER" id="PTHR22776:SF98">
    <property type="entry name" value="MARVEL DOMAIN-CONTAINING PROTEIN"/>
    <property type="match status" value="1"/>
</dbReference>
<sequence>MSHAGRSSRHPNEWQHDRDSRYDGQDGAQSAYSGGYSQYEEPQRSSGGPLNCKCCNNVCTRRGILKLAEILVSLMTLICVAASQASMAGHTAMGGLNLASSSINNMPYSPFQGTEMQQVQELDRAYSQMRSPAVYGGVAVCISLFCMTLGMLVGGTKQGLRGSRRWVIADFVFSLLAFVLSVVGVALYLTVVINVNATDTCKKREQVYAGRGYTWMNCSVQGGDAATALFGIILAILYVVSTVFAALKLRQFQRHEGKARAVNGNGGGGGESAMPMTWSPKSSYRVSEPSTALCQSEPPSVPKPQADRPRRSRNHSRENDLYV</sequence>
<dbReference type="KEGG" id="pmrn:116951968"/>
<feature type="compositionally biased region" description="Polar residues" evidence="6">
    <location>
        <begin position="279"/>
        <end position="298"/>
    </location>
</feature>
<evidence type="ECO:0000256" key="7">
    <source>
        <dbReference type="SAM" id="Phobius"/>
    </source>
</evidence>
<feature type="transmembrane region" description="Helical" evidence="7">
    <location>
        <begin position="70"/>
        <end position="88"/>
    </location>
</feature>
<feature type="transmembrane region" description="Helical" evidence="7">
    <location>
        <begin position="225"/>
        <end position="247"/>
    </location>
</feature>
<feature type="domain" description="MARVEL" evidence="8">
    <location>
        <begin position="57"/>
        <end position="250"/>
    </location>
</feature>
<comment type="subcellular location">
    <subcellularLocation>
        <location evidence="1">Membrane</location>
        <topology evidence="1">Multi-pass membrane protein</topology>
    </subcellularLocation>
</comment>
<organism evidence="9 10">
    <name type="scientific">Petromyzon marinus</name>
    <name type="common">Sea lamprey</name>
    <dbReference type="NCBI Taxonomy" id="7757"/>
    <lineage>
        <taxon>Eukaryota</taxon>
        <taxon>Metazoa</taxon>
        <taxon>Chordata</taxon>
        <taxon>Craniata</taxon>
        <taxon>Vertebrata</taxon>
        <taxon>Cyclostomata</taxon>
        <taxon>Hyperoartia</taxon>
        <taxon>Petromyzontiformes</taxon>
        <taxon>Petromyzontidae</taxon>
        <taxon>Petromyzon</taxon>
    </lineage>
</organism>
<dbReference type="RefSeq" id="XP_032826806.1">
    <property type="nucleotide sequence ID" value="XM_032970915.1"/>
</dbReference>
<protein>
    <submittedName>
        <fullName evidence="10">MARVEL domain-containing protein 3-like</fullName>
    </submittedName>
</protein>
<dbReference type="InterPro" id="IPR008253">
    <property type="entry name" value="Marvel"/>
</dbReference>
<name>A0AAJ7XA20_PETMA</name>
<evidence type="ECO:0000256" key="4">
    <source>
        <dbReference type="ARBA" id="ARBA00023136"/>
    </source>
</evidence>
<feature type="region of interest" description="Disordered" evidence="6">
    <location>
        <begin position="1"/>
        <end position="48"/>
    </location>
</feature>
<evidence type="ECO:0000256" key="2">
    <source>
        <dbReference type="ARBA" id="ARBA00022692"/>
    </source>
</evidence>
<feature type="compositionally biased region" description="Basic and acidic residues" evidence="6">
    <location>
        <begin position="305"/>
        <end position="323"/>
    </location>
</feature>
<evidence type="ECO:0000259" key="8">
    <source>
        <dbReference type="PROSITE" id="PS51225"/>
    </source>
</evidence>
<dbReference type="AlphaFoldDB" id="A0AAJ7XA20"/>
<gene>
    <name evidence="10" type="primary">LOC116951968</name>
</gene>
<evidence type="ECO:0000256" key="3">
    <source>
        <dbReference type="ARBA" id="ARBA00022989"/>
    </source>
</evidence>
<dbReference type="GO" id="GO:0016020">
    <property type="term" value="C:membrane"/>
    <property type="evidence" value="ECO:0007669"/>
    <property type="project" value="UniProtKB-SubCell"/>
</dbReference>
<accession>A0AAJ7XA20</accession>
<evidence type="ECO:0000313" key="9">
    <source>
        <dbReference type="Proteomes" id="UP001318040"/>
    </source>
</evidence>
<evidence type="ECO:0000256" key="6">
    <source>
        <dbReference type="SAM" id="MobiDB-lite"/>
    </source>
</evidence>
<dbReference type="GO" id="GO:0042552">
    <property type="term" value="P:myelination"/>
    <property type="evidence" value="ECO:0007669"/>
    <property type="project" value="TreeGrafter"/>
</dbReference>
<keyword evidence="2 5" id="KW-0812">Transmembrane</keyword>
<feature type="compositionally biased region" description="Basic and acidic residues" evidence="6">
    <location>
        <begin position="10"/>
        <end position="24"/>
    </location>
</feature>
<dbReference type="GeneID" id="116951968"/>
<keyword evidence="4 5" id="KW-0472">Membrane</keyword>
<dbReference type="GO" id="GO:0019911">
    <property type="term" value="F:structural constituent of myelin sheath"/>
    <property type="evidence" value="ECO:0007669"/>
    <property type="project" value="TreeGrafter"/>
</dbReference>
<proteinExistence type="predicted"/>
<evidence type="ECO:0000256" key="5">
    <source>
        <dbReference type="PROSITE-ProRule" id="PRU00581"/>
    </source>
</evidence>
<feature type="region of interest" description="Disordered" evidence="6">
    <location>
        <begin position="259"/>
        <end position="323"/>
    </location>
</feature>
<keyword evidence="3 7" id="KW-1133">Transmembrane helix</keyword>
<dbReference type="Pfam" id="PF01284">
    <property type="entry name" value="MARVEL"/>
    <property type="match status" value="1"/>
</dbReference>
<keyword evidence="9" id="KW-1185">Reference proteome</keyword>
<dbReference type="Proteomes" id="UP001318040">
    <property type="component" value="Chromosome 3"/>
</dbReference>